<keyword evidence="2" id="KW-1185">Reference proteome</keyword>
<dbReference type="EMBL" id="CABVMM010000019">
    <property type="protein sequence ID" value="VVV02372.1"/>
    <property type="molecule type" value="Genomic_DNA"/>
</dbReference>
<accession>A0AC61YCY5</accession>
<reference evidence="1" key="1">
    <citation type="submission" date="2019-09" db="EMBL/GenBank/DDBJ databases">
        <authorList>
            <person name="Rodrigo-Torres L."/>
            <person name="Arahal R. D."/>
            <person name="Lucena T."/>
        </authorList>
    </citation>
    <scope>NUCLEOTIDE SEQUENCE</scope>
    <source>
        <strain evidence="1">ISS653</strain>
    </source>
</reference>
<evidence type="ECO:0000313" key="1">
    <source>
        <dbReference type="EMBL" id="VVV02372.1"/>
    </source>
</evidence>
<sequence>MKFFVYMKYYYLLCLLFVSSLSFAQTKAGGYVKDSRGEPVPFANVLFVNSSVGTITNDDGSFYIETEKSYDALQVSFLGFQTQTIPLEKSASLNLEIILEEEQNALDEIVIYQGKTSKKNNPAIDILRKIWENRRDNGIYKFDQYQYKKYEKQEFDLNTIDSALINSRIFKGMEFIFEETDTNAVTGKTYLPIFINEAVYRVYGNNESGKKKEVLIGNKNSGFSDNQTLIEFVKDLYKEYNVYDNYLKFFDKSFVSPLSTTGINVYNYVLADSTFIDNKWCYKIVYYPRRKNELTFKGDFWVNDSTWAIKKIKLAATKSANINWVRDIYIEQDFDVLNDSIFLITRDHFMSDFAFRKKDDARGVYGKRTTLYDEYAFDIERREEFYENNRDQYIEKVYNRDSTFWQQNRLEPLNNDEQKVYTMLDTLKTVRAFQRLYNIGSVLASGYIELDNFDYGPIFSTFGYNDVEGIRVRAGGRTYFGRNDPWRIEGYTAYGFKDNKFKYGLSGKILVDPRSRLILSGGNRRDVEQLGASLTNTNDVLGRSLASSSLITVGANMSLTNINLSTFSLEAEPWKNVNLRVSGSYRTLESASDEFSLAYYTNEERTKTASEINQTEISTILTYSPGRKTAGYGVERIIINEGDYPRLFLNYAVGIKGPFSSDFDYEKLQFYYRHPWQLGGFGKLTTTFEAGKTFGEVPLGLLNVVPGNQTLFSIFGTYPLLDYYEFVTDTYTSLHLEHNFNGRFFGRIPLIRDLNLRELIAVRAVMGSISDENQLLNASTSHPVLFAPENEPYWSYSLGIGNIFKVFRLDFHFRGNYFDNPDARSFGITGSFGFYF</sequence>
<evidence type="ECO:0000313" key="2">
    <source>
        <dbReference type="Proteomes" id="UP000356253"/>
    </source>
</evidence>
<name>A0AC61YCY5_9FLAO</name>
<dbReference type="Proteomes" id="UP000356253">
    <property type="component" value="Unassembled WGS sequence"/>
</dbReference>
<organism evidence="1 2">
    <name type="scientific">Mesonia oceanica</name>
    <dbReference type="NCBI Taxonomy" id="2687242"/>
    <lineage>
        <taxon>Bacteria</taxon>
        <taxon>Pseudomonadati</taxon>
        <taxon>Bacteroidota</taxon>
        <taxon>Flavobacteriia</taxon>
        <taxon>Flavobacteriales</taxon>
        <taxon>Flavobacteriaceae</taxon>
        <taxon>Mesonia</taxon>
    </lineage>
</organism>
<proteinExistence type="predicted"/>
<protein>
    <submittedName>
        <fullName evidence="1">TonB-dependent receptor SusC</fullName>
    </submittedName>
</protein>
<keyword evidence="1" id="KW-0675">Receptor</keyword>
<comment type="caution">
    <text evidence="1">The sequence shown here is derived from an EMBL/GenBank/DDBJ whole genome shotgun (WGS) entry which is preliminary data.</text>
</comment>
<gene>
    <name evidence="1" type="primary">susC_24</name>
    <name evidence="1" type="ORF">FVB9532_03671</name>
</gene>